<dbReference type="EMBL" id="JANBUH010000209">
    <property type="protein sequence ID" value="KAJ2753226.1"/>
    <property type="molecule type" value="Genomic_DNA"/>
</dbReference>
<dbReference type="AlphaFoldDB" id="A0A9W8LBE3"/>
<evidence type="ECO:0000313" key="2">
    <source>
        <dbReference type="EMBL" id="KAJ2753226.1"/>
    </source>
</evidence>
<name>A0A9W8LBE3_9FUNG</name>
<dbReference type="InterPro" id="IPR037652">
    <property type="entry name" value="Mim2"/>
</dbReference>
<feature type="compositionally biased region" description="Acidic residues" evidence="1">
    <location>
        <begin position="47"/>
        <end position="59"/>
    </location>
</feature>
<sequence>MDYRDSEGYFQDDVLRVLGRPTATSQFASTILPEPVYGRLQGANFVDSEEEEEEEEESTSSECSEISAVESEWEEAKRVLYLSLVGVLLPMTFRYIGRRLTFSVWSKSLFSDVSY</sequence>
<dbReference type="Proteomes" id="UP001140011">
    <property type="component" value="Unassembled WGS sequence"/>
</dbReference>
<evidence type="ECO:0000256" key="1">
    <source>
        <dbReference type="SAM" id="MobiDB-lite"/>
    </source>
</evidence>
<feature type="region of interest" description="Disordered" evidence="1">
    <location>
        <begin position="46"/>
        <end position="66"/>
    </location>
</feature>
<dbReference type="GO" id="GO:0005739">
    <property type="term" value="C:mitochondrion"/>
    <property type="evidence" value="ECO:0007669"/>
    <property type="project" value="GOC"/>
</dbReference>
<comment type="caution">
    <text evidence="2">The sequence shown here is derived from an EMBL/GenBank/DDBJ whole genome shotgun (WGS) entry which is preliminary data.</text>
</comment>
<proteinExistence type="predicted"/>
<dbReference type="GO" id="GO:0070096">
    <property type="term" value="P:mitochondrial outer membrane translocase complex assembly"/>
    <property type="evidence" value="ECO:0007669"/>
    <property type="project" value="InterPro"/>
</dbReference>
<dbReference type="OrthoDB" id="5555533at2759"/>
<keyword evidence="3" id="KW-1185">Reference proteome</keyword>
<dbReference type="GO" id="GO:0045040">
    <property type="term" value="P:protein insertion into mitochondrial outer membrane"/>
    <property type="evidence" value="ECO:0007669"/>
    <property type="project" value="InterPro"/>
</dbReference>
<reference evidence="2" key="1">
    <citation type="submission" date="2022-07" db="EMBL/GenBank/DDBJ databases">
        <title>Phylogenomic reconstructions and comparative analyses of Kickxellomycotina fungi.</title>
        <authorList>
            <person name="Reynolds N.K."/>
            <person name="Stajich J.E."/>
            <person name="Barry K."/>
            <person name="Grigoriev I.V."/>
            <person name="Crous P."/>
            <person name="Smith M.E."/>
        </authorList>
    </citation>
    <scope>NUCLEOTIDE SEQUENCE</scope>
    <source>
        <strain evidence="2">BCRC 34297</strain>
    </source>
</reference>
<organism evidence="2 3">
    <name type="scientific">Coemansia pectinata</name>
    <dbReference type="NCBI Taxonomy" id="1052879"/>
    <lineage>
        <taxon>Eukaryota</taxon>
        <taxon>Fungi</taxon>
        <taxon>Fungi incertae sedis</taxon>
        <taxon>Zoopagomycota</taxon>
        <taxon>Kickxellomycotina</taxon>
        <taxon>Kickxellomycetes</taxon>
        <taxon>Kickxellales</taxon>
        <taxon>Kickxellaceae</taxon>
        <taxon>Coemansia</taxon>
    </lineage>
</organism>
<dbReference type="Pfam" id="PF19117">
    <property type="entry name" value="Mim2"/>
    <property type="match status" value="1"/>
</dbReference>
<protein>
    <submittedName>
        <fullName evidence="2">Uncharacterized protein</fullName>
    </submittedName>
</protein>
<accession>A0A9W8LBE3</accession>
<evidence type="ECO:0000313" key="3">
    <source>
        <dbReference type="Proteomes" id="UP001140011"/>
    </source>
</evidence>
<gene>
    <name evidence="2" type="ORF">GGI19_003281</name>
</gene>